<evidence type="ECO:0000256" key="3">
    <source>
        <dbReference type="ARBA" id="ARBA00022467"/>
    </source>
</evidence>
<evidence type="ECO:0000256" key="2">
    <source>
        <dbReference type="ARBA" id="ARBA00006826"/>
    </source>
</evidence>
<dbReference type="PANTHER" id="PTHR11915">
    <property type="entry name" value="SPECTRIN/FILAMIN RELATED CYTOSKELETAL PROTEIN"/>
    <property type="match status" value="1"/>
</dbReference>
<name>A0A3B4XJ77_SERLL</name>
<dbReference type="GO" id="GO:0005737">
    <property type="term" value="C:cytoplasm"/>
    <property type="evidence" value="ECO:0007669"/>
    <property type="project" value="UniProtKB-ARBA"/>
</dbReference>
<reference evidence="10" key="2">
    <citation type="submission" date="2025-09" db="UniProtKB">
        <authorList>
            <consortium name="Ensembl"/>
        </authorList>
    </citation>
    <scope>IDENTIFICATION</scope>
</reference>
<dbReference type="SUPFAM" id="SSF46966">
    <property type="entry name" value="Spectrin repeat"/>
    <property type="match status" value="2"/>
</dbReference>
<dbReference type="GO" id="GO:0003779">
    <property type="term" value="F:actin binding"/>
    <property type="evidence" value="ECO:0007669"/>
    <property type="project" value="UniProtKB-KW"/>
</dbReference>
<dbReference type="Proteomes" id="UP000261360">
    <property type="component" value="Unplaced"/>
</dbReference>
<evidence type="ECO:0000313" key="11">
    <source>
        <dbReference type="Proteomes" id="UP000261360"/>
    </source>
</evidence>
<evidence type="ECO:0000256" key="4">
    <source>
        <dbReference type="ARBA" id="ARBA00022490"/>
    </source>
</evidence>
<dbReference type="Gene3D" id="1.20.58.60">
    <property type="match status" value="1"/>
</dbReference>
<comment type="subcellular location">
    <subcellularLocation>
        <location evidence="1">Cytoplasm</location>
        <location evidence="1">Cytoskeleton</location>
    </subcellularLocation>
</comment>
<dbReference type="GO" id="GO:0051693">
    <property type="term" value="P:actin filament capping"/>
    <property type="evidence" value="ECO:0007669"/>
    <property type="project" value="UniProtKB-KW"/>
</dbReference>
<dbReference type="STRING" id="1841481.ENSSLDP00000012068"/>
<dbReference type="InterPro" id="IPR002017">
    <property type="entry name" value="Spectrin_repeat"/>
</dbReference>
<keyword evidence="6" id="KW-0677">Repeat</keyword>
<keyword evidence="7" id="KW-0009">Actin-binding</keyword>
<evidence type="ECO:0000256" key="1">
    <source>
        <dbReference type="ARBA" id="ARBA00004245"/>
    </source>
</evidence>
<evidence type="ECO:0000313" key="10">
    <source>
        <dbReference type="Ensembl" id="ENSSLDP00000012068.1"/>
    </source>
</evidence>
<evidence type="ECO:0000256" key="6">
    <source>
        <dbReference type="ARBA" id="ARBA00022737"/>
    </source>
</evidence>
<dbReference type="GeneTree" id="ENSGT00940000158908"/>
<dbReference type="InterPro" id="IPR018159">
    <property type="entry name" value="Spectrin/alpha-actinin"/>
</dbReference>
<evidence type="ECO:0000256" key="9">
    <source>
        <dbReference type="SAM" id="MobiDB-lite"/>
    </source>
</evidence>
<dbReference type="CDD" id="cd00176">
    <property type="entry name" value="SPEC"/>
    <property type="match status" value="1"/>
</dbReference>
<keyword evidence="3" id="KW-0117">Actin capping</keyword>
<dbReference type="SMART" id="SM00150">
    <property type="entry name" value="SPEC"/>
    <property type="match status" value="1"/>
</dbReference>
<feature type="compositionally biased region" description="Basic and acidic residues" evidence="9">
    <location>
        <begin position="207"/>
        <end position="220"/>
    </location>
</feature>
<proteinExistence type="inferred from homology"/>
<evidence type="ECO:0000256" key="5">
    <source>
        <dbReference type="ARBA" id="ARBA00022553"/>
    </source>
</evidence>
<keyword evidence="8" id="KW-0206">Cytoskeleton</keyword>
<organism evidence="10 11">
    <name type="scientific">Seriola lalandi dorsalis</name>
    <dbReference type="NCBI Taxonomy" id="1841481"/>
    <lineage>
        <taxon>Eukaryota</taxon>
        <taxon>Metazoa</taxon>
        <taxon>Chordata</taxon>
        <taxon>Craniata</taxon>
        <taxon>Vertebrata</taxon>
        <taxon>Euteleostomi</taxon>
        <taxon>Actinopterygii</taxon>
        <taxon>Neopterygii</taxon>
        <taxon>Teleostei</taxon>
        <taxon>Neoteleostei</taxon>
        <taxon>Acanthomorphata</taxon>
        <taxon>Carangaria</taxon>
        <taxon>Carangiformes</taxon>
        <taxon>Carangidae</taxon>
        <taxon>Seriola</taxon>
    </lineage>
</organism>
<dbReference type="FunFam" id="1.20.58.60:FF:000020">
    <property type="entry name" value="Spectrin alpha chain, non-erythrocytic 1"/>
    <property type="match status" value="1"/>
</dbReference>
<dbReference type="GO" id="GO:0005856">
    <property type="term" value="C:cytoskeleton"/>
    <property type="evidence" value="ECO:0007669"/>
    <property type="project" value="UniProtKB-SubCell"/>
</dbReference>
<keyword evidence="11" id="KW-1185">Reference proteome</keyword>
<comment type="similarity">
    <text evidence="2">Belongs to the spectrin family.</text>
</comment>
<sequence length="226" mass="26390">MDVSVCVTDGCNGSVVSFPPGYKPCDPQVIRDRVQHLDLCYQELCALAAQRRAHLEQSRRFWYFLWEVTELESWIREKEHIFSSLDYGKDLTSVLVLQSKHSAFEDELGARRANLEQVLAEGEKMIQAKHFGSPKVQECMDDIRRQWQQLEELAAFRKQNLQDTQRFFQFQGDADELKAWLSILAQDMANVQSRVDDVNKAVKQLEDSRHPRTKEVKECQTRLNKR</sequence>
<keyword evidence="4" id="KW-0963">Cytoplasm</keyword>
<accession>A0A3B4XJ77</accession>
<dbReference type="Pfam" id="PF00435">
    <property type="entry name" value="Spectrin"/>
    <property type="match status" value="1"/>
</dbReference>
<keyword evidence="5" id="KW-0597">Phosphoprotein</keyword>
<evidence type="ECO:0000256" key="7">
    <source>
        <dbReference type="ARBA" id="ARBA00023203"/>
    </source>
</evidence>
<dbReference type="AlphaFoldDB" id="A0A3B4XJ77"/>
<dbReference type="Ensembl" id="ENSSLDT00000012513.1">
    <property type="protein sequence ID" value="ENSSLDP00000012068.1"/>
    <property type="gene ID" value="ENSSLDG00000009608.1"/>
</dbReference>
<reference evidence="10" key="1">
    <citation type="submission" date="2025-08" db="UniProtKB">
        <authorList>
            <consortium name="Ensembl"/>
        </authorList>
    </citation>
    <scope>IDENTIFICATION</scope>
</reference>
<protein>
    <submittedName>
        <fullName evidence="10">Spectrin beta chain, erythrocytic-like</fullName>
    </submittedName>
</protein>
<feature type="region of interest" description="Disordered" evidence="9">
    <location>
        <begin position="207"/>
        <end position="226"/>
    </location>
</feature>
<evidence type="ECO:0000256" key="8">
    <source>
        <dbReference type="ARBA" id="ARBA00023212"/>
    </source>
</evidence>